<evidence type="ECO:0000256" key="1">
    <source>
        <dbReference type="SAM" id="Phobius"/>
    </source>
</evidence>
<feature type="transmembrane region" description="Helical" evidence="1">
    <location>
        <begin position="37"/>
        <end position="56"/>
    </location>
</feature>
<feature type="transmembrane region" description="Helical" evidence="1">
    <location>
        <begin position="296"/>
        <end position="317"/>
    </location>
</feature>
<sequence>MPRSTTSRDCLRCVAEVAVAEQAALSPRLLAHAPHRLLFFVGALNVLLAMGWWLLWLVDARWQLIGLPSATPFGGWIHAFVMQYQLLPPFMFGFLMTTFPRWTGMPDLSRWHYVPVGLGLLGGQLSVIGGMLCGQAAMVHVGAIMSLAGWSYGLAQLLRVLLAERRAGRGPTWHAWSCFAALGFGLAGLLSMAVFLHGDNPWAVFISIKLGTFGLLLPAYLTVAHRMFPFFAGNVVPGYRAWRPMWLLAAMWALLLAHLGLELVHGYAWLWPVDAAFAAGTASVLWRWWPRAPAPGILRVLFAGFAWLPVPFALYAVQSAVYAVSGAFVLGRGPAHALFIGFFGSLLVAMVTRVTQGHSGRPMHMPVAGWFAFIALQAVAVVRIAAEVAPDGYAWQALAAAGWLLAFLPWVLRSLSIYLRPRADGRPG</sequence>
<keyword evidence="1" id="KW-0472">Membrane</keyword>
<evidence type="ECO:0000313" key="2">
    <source>
        <dbReference type="EMBL" id="MBP3983468.1"/>
    </source>
</evidence>
<feature type="transmembrane region" description="Helical" evidence="1">
    <location>
        <begin position="244"/>
        <end position="261"/>
    </location>
</feature>
<reference evidence="2" key="1">
    <citation type="journal article" date="2016" name="Int. J. Syst. Evol. Microbiol.">
        <title>Pseudoxanthomonas helianthi sp. nov., isolated from roots of Jerusalem artichoke (Helianthus tuberosus).</title>
        <authorList>
            <person name="Kittiwongwattana C."/>
            <person name="Thawai C."/>
        </authorList>
    </citation>
    <scope>NUCLEOTIDE SEQUENCE</scope>
    <source>
        <strain evidence="2">110414</strain>
    </source>
</reference>
<feature type="transmembrane region" description="Helical" evidence="1">
    <location>
        <begin position="138"/>
        <end position="161"/>
    </location>
</feature>
<proteinExistence type="predicted"/>
<feature type="transmembrane region" description="Helical" evidence="1">
    <location>
        <begin position="76"/>
        <end position="99"/>
    </location>
</feature>
<name>A0A940WYT0_9GAMM</name>
<organism evidence="2 3">
    <name type="scientific">Pseudoxanthomonas helianthi</name>
    <dbReference type="NCBI Taxonomy" id="1453541"/>
    <lineage>
        <taxon>Bacteria</taxon>
        <taxon>Pseudomonadati</taxon>
        <taxon>Pseudomonadota</taxon>
        <taxon>Gammaproteobacteria</taxon>
        <taxon>Lysobacterales</taxon>
        <taxon>Lysobacteraceae</taxon>
        <taxon>Pseudoxanthomonas</taxon>
    </lineage>
</organism>
<dbReference type="EMBL" id="JAGKTC010000001">
    <property type="protein sequence ID" value="MBP3983468.1"/>
    <property type="molecule type" value="Genomic_DNA"/>
</dbReference>
<keyword evidence="1" id="KW-1133">Transmembrane helix</keyword>
<keyword evidence="3" id="KW-1185">Reference proteome</keyword>
<evidence type="ECO:0000313" key="3">
    <source>
        <dbReference type="Proteomes" id="UP000673447"/>
    </source>
</evidence>
<accession>A0A940WYT0</accession>
<dbReference type="InterPro" id="IPR010266">
    <property type="entry name" value="NnrS"/>
</dbReference>
<dbReference type="AlphaFoldDB" id="A0A940WYT0"/>
<dbReference type="Pfam" id="PF05940">
    <property type="entry name" value="NnrS"/>
    <property type="match status" value="1"/>
</dbReference>
<feature type="transmembrane region" description="Helical" evidence="1">
    <location>
        <begin position="392"/>
        <end position="412"/>
    </location>
</feature>
<keyword evidence="1" id="KW-0812">Transmembrane</keyword>
<feature type="transmembrane region" description="Helical" evidence="1">
    <location>
        <begin position="202"/>
        <end position="223"/>
    </location>
</feature>
<protein>
    <submittedName>
        <fullName evidence="2">NnrS family protein</fullName>
    </submittedName>
</protein>
<feature type="transmembrane region" description="Helical" evidence="1">
    <location>
        <begin position="367"/>
        <end position="386"/>
    </location>
</feature>
<gene>
    <name evidence="2" type="ORF">J5837_03440</name>
</gene>
<feature type="transmembrane region" description="Helical" evidence="1">
    <location>
        <begin position="267"/>
        <end position="289"/>
    </location>
</feature>
<feature type="transmembrane region" description="Helical" evidence="1">
    <location>
        <begin position="173"/>
        <end position="196"/>
    </location>
</feature>
<feature type="transmembrane region" description="Helical" evidence="1">
    <location>
        <begin position="111"/>
        <end position="132"/>
    </location>
</feature>
<feature type="transmembrane region" description="Helical" evidence="1">
    <location>
        <begin position="337"/>
        <end position="355"/>
    </location>
</feature>
<comment type="caution">
    <text evidence="2">The sequence shown here is derived from an EMBL/GenBank/DDBJ whole genome shotgun (WGS) entry which is preliminary data.</text>
</comment>
<reference evidence="2" key="2">
    <citation type="submission" date="2021-03" db="EMBL/GenBank/DDBJ databases">
        <authorList>
            <person name="Cao W."/>
        </authorList>
    </citation>
    <scope>NUCLEOTIDE SEQUENCE</scope>
    <source>
        <strain evidence="2">110414</strain>
    </source>
</reference>
<dbReference type="Proteomes" id="UP000673447">
    <property type="component" value="Unassembled WGS sequence"/>
</dbReference>